<comment type="caution">
    <text evidence="1">The sequence shown here is derived from an EMBL/GenBank/DDBJ whole genome shotgun (WGS) entry which is preliminary data.</text>
</comment>
<evidence type="ECO:0000313" key="2">
    <source>
        <dbReference type="Proteomes" id="UP000176850"/>
    </source>
</evidence>
<dbReference type="Pfam" id="PF12441">
    <property type="entry name" value="CopG_antitoxin"/>
    <property type="match status" value="1"/>
</dbReference>
<organism evidence="1 2">
    <name type="scientific">Candidatus Roizmanbacteria bacterium RIFCSPHIGHO2_01_FULL_39_24</name>
    <dbReference type="NCBI Taxonomy" id="1802032"/>
    <lineage>
        <taxon>Bacteria</taxon>
        <taxon>Candidatus Roizmaniibacteriota</taxon>
    </lineage>
</organism>
<dbReference type="AlphaFoldDB" id="A0A1F7GKB6"/>
<dbReference type="EMBL" id="MFZH01000012">
    <property type="protein sequence ID" value="OGK19381.1"/>
    <property type="molecule type" value="Genomic_DNA"/>
</dbReference>
<proteinExistence type="predicted"/>
<name>A0A1F7GKB6_9BACT</name>
<sequence>MAKKKTIYKPKPIKPFKTLDEEADFWDTHDTSPLFDNPKTPLSELPLIEPEKEATMSIRIQVSIKEKIEKVARSKGINPTTLARMWLIERASIEKTPSK</sequence>
<gene>
    <name evidence="1" type="ORF">A2799_02585</name>
</gene>
<reference evidence="1 2" key="1">
    <citation type="journal article" date="2016" name="Nat. Commun.">
        <title>Thousands of microbial genomes shed light on interconnected biogeochemical processes in an aquifer system.</title>
        <authorList>
            <person name="Anantharaman K."/>
            <person name="Brown C.T."/>
            <person name="Hug L.A."/>
            <person name="Sharon I."/>
            <person name="Castelle C.J."/>
            <person name="Probst A.J."/>
            <person name="Thomas B.C."/>
            <person name="Singh A."/>
            <person name="Wilkins M.J."/>
            <person name="Karaoz U."/>
            <person name="Brodie E.L."/>
            <person name="Williams K.H."/>
            <person name="Hubbard S.S."/>
            <person name="Banfield J.F."/>
        </authorList>
    </citation>
    <scope>NUCLEOTIDE SEQUENCE [LARGE SCALE GENOMIC DNA]</scope>
</reference>
<dbReference type="InterPro" id="IPR022148">
    <property type="entry name" value="CopG_antitoxin"/>
</dbReference>
<dbReference type="Proteomes" id="UP000176850">
    <property type="component" value="Unassembled WGS sequence"/>
</dbReference>
<protein>
    <submittedName>
        <fullName evidence="1">Uncharacterized protein</fullName>
    </submittedName>
</protein>
<evidence type="ECO:0000313" key="1">
    <source>
        <dbReference type="EMBL" id="OGK19381.1"/>
    </source>
</evidence>
<accession>A0A1F7GKB6</accession>